<comment type="caution">
    <text evidence="2">The sequence shown here is derived from an EMBL/GenBank/DDBJ whole genome shotgun (WGS) entry which is preliminary data.</text>
</comment>
<name>A0ABD7PQW9_RHILE</name>
<accession>A0ABD7PQW9</accession>
<feature type="domain" description="SMEK" evidence="1">
    <location>
        <begin position="10"/>
        <end position="145"/>
    </location>
</feature>
<protein>
    <recommendedName>
        <fullName evidence="1">SMEK domain-containing protein</fullName>
    </recommendedName>
</protein>
<dbReference type="NCBIfam" id="NF033859">
    <property type="entry name" value="SMEK_N"/>
    <property type="match status" value="1"/>
</dbReference>
<organism evidence="2 3">
    <name type="scientific">Rhizobium leguminosarum</name>
    <dbReference type="NCBI Taxonomy" id="384"/>
    <lineage>
        <taxon>Bacteria</taxon>
        <taxon>Pseudomonadati</taxon>
        <taxon>Pseudomonadota</taxon>
        <taxon>Alphaproteobacteria</taxon>
        <taxon>Hyphomicrobiales</taxon>
        <taxon>Rhizobiaceae</taxon>
        <taxon>Rhizobium/Agrobacterium group</taxon>
        <taxon>Rhizobium</taxon>
    </lineage>
</organism>
<evidence type="ECO:0000313" key="2">
    <source>
        <dbReference type="EMBL" id="TAW29427.1"/>
    </source>
</evidence>
<dbReference type="RefSeq" id="WP_130705394.1">
    <property type="nucleotide sequence ID" value="NZ_SIPR01000001.1"/>
</dbReference>
<evidence type="ECO:0000313" key="3">
    <source>
        <dbReference type="Proteomes" id="UP000292036"/>
    </source>
</evidence>
<proteinExistence type="predicted"/>
<dbReference type="Proteomes" id="UP000292036">
    <property type="component" value="Unassembled WGS sequence"/>
</dbReference>
<sequence>MNRAQLLQVINYRLAHLRVSVEQSSHLNLHDINVHAENFFRDLLNLAFGHHLKNINIIEPNATAVDLGCDDSRIAIQVTSTSDISKIRHTHARFTAKGLQAKYDRLVVLIVGQKKAYKETALEADGFSMSLSDDVWDFDDLYRKIGDLDLSKLQRCYDFLRDELAIAEPKQSNEVLTLVRLVEVLSSEDDGPPTGDNREDPDPEGKIRDRFADHSAFLEEQYVELHVIYGRILAEVNKHSDLSHGRLRKLRMFLMNWSDRILTGCGGNPKAALDLLTQNVLGMMGTSQGRFDDGAVRYYLIHQLIMCNVFPNKRAPSV</sequence>
<dbReference type="InterPro" id="IPR047740">
    <property type="entry name" value="SMEK_dom"/>
</dbReference>
<reference evidence="2 3" key="1">
    <citation type="submission" date="2019-02" db="EMBL/GenBank/DDBJ databases">
        <title>The genomic architecture of introgression among sibling species of bacteria.</title>
        <authorList>
            <person name="Cavassim M.I.A."/>
            <person name="Moeskjaer S."/>
            <person name="Moslemi C."/>
            <person name="Fields B."/>
            <person name="Bachmann A."/>
            <person name="Vilhjalmsson B."/>
            <person name="Schierup M.H."/>
            <person name="Young J.P.W."/>
            <person name="Andersen S.U."/>
        </authorList>
    </citation>
    <scope>NUCLEOTIDE SEQUENCE [LARGE SCALE GENOMIC DNA]</scope>
    <source>
        <strain evidence="2 3">SM151B</strain>
    </source>
</reference>
<dbReference type="AlphaFoldDB" id="A0ABD7PQW9"/>
<evidence type="ECO:0000259" key="1">
    <source>
        <dbReference type="Pfam" id="PF21941"/>
    </source>
</evidence>
<gene>
    <name evidence="2" type="ORF">ELI19_07940</name>
</gene>
<dbReference type="EMBL" id="SIPS01000001">
    <property type="protein sequence ID" value="TAW29427.1"/>
    <property type="molecule type" value="Genomic_DNA"/>
</dbReference>
<dbReference type="Pfam" id="PF21941">
    <property type="entry name" value="SMEK_N"/>
    <property type="match status" value="1"/>
</dbReference>